<dbReference type="GO" id="GO:0016301">
    <property type="term" value="F:kinase activity"/>
    <property type="evidence" value="ECO:0007669"/>
    <property type="project" value="UniProtKB-KW"/>
</dbReference>
<dbReference type="InterPro" id="IPR001272">
    <property type="entry name" value="PEP_carboxykinase_ATP"/>
</dbReference>
<dbReference type="HAMAP" id="MF_00453">
    <property type="entry name" value="PEPCK_ATP"/>
    <property type="match status" value="1"/>
</dbReference>
<dbReference type="InterPro" id="IPR015994">
    <property type="entry name" value="PEPCK_ATP_CS"/>
</dbReference>
<sequence length="386" mass="41590">MLVRPTAEELENFGTPDFTIYNAGEYDADPQVEGVSSNTLIALNFAEKEVVILGSEYAGEMKKGVFTIMHYLMPLKGILSLHSSANEGKYSGDVSLFFGLSGTGKTTLSTDPNRLLIGDDEHCWSDDGIFNIEGGCYAKAIDLSPEKEPEIFNAIKFGAIVENVILDENSNIDFKDTSITENTRACYPIDFIPNSKIPGIAGHPKNIIFLTCDAYGVLPPVSALTTVQAMYHFAAGYTCKVAGTEQGITAPSATFSACFGAPFLVHPPALYSRMLAEKLEESGAKVWLLNTGWIGGPAGVGQRIPLQYSRAIVDAIHSGQLASSITRKSATLPLFDLKIPVDSISGVPSSIFNPVNAWRDAGKSPDAFDTALQELKTLFDQVLKDT</sequence>
<evidence type="ECO:0000256" key="3">
    <source>
        <dbReference type="ARBA" id="ARBA00012363"/>
    </source>
</evidence>
<dbReference type="GO" id="GO:0004612">
    <property type="term" value="F:phosphoenolpyruvate carboxykinase (ATP) activity"/>
    <property type="evidence" value="ECO:0007669"/>
    <property type="project" value="UniProtKB-EC"/>
</dbReference>
<name>A0AAD5T984_9FUNG</name>
<dbReference type="PROSITE" id="PS00532">
    <property type="entry name" value="PEPCK_ATP"/>
    <property type="match status" value="1"/>
</dbReference>
<dbReference type="Gene3D" id="3.90.228.20">
    <property type="match status" value="2"/>
</dbReference>
<evidence type="ECO:0000256" key="7">
    <source>
        <dbReference type="ARBA" id="ARBA00022793"/>
    </source>
</evidence>
<gene>
    <name evidence="11" type="primary">PCK2</name>
    <name evidence="11" type="ORF">HK100_003475</name>
</gene>
<dbReference type="GO" id="GO:0005829">
    <property type="term" value="C:cytosol"/>
    <property type="evidence" value="ECO:0007669"/>
    <property type="project" value="TreeGrafter"/>
</dbReference>
<evidence type="ECO:0000256" key="9">
    <source>
        <dbReference type="ARBA" id="ARBA00023239"/>
    </source>
</evidence>
<dbReference type="EMBL" id="JADGJH010000187">
    <property type="protein sequence ID" value="KAJ3134549.1"/>
    <property type="molecule type" value="Genomic_DNA"/>
</dbReference>
<dbReference type="InterPro" id="IPR013035">
    <property type="entry name" value="PEP_carboxykinase_C"/>
</dbReference>
<keyword evidence="9" id="KW-0456">Lyase</keyword>
<evidence type="ECO:0000256" key="5">
    <source>
        <dbReference type="ARBA" id="ARBA00022432"/>
    </source>
</evidence>
<dbReference type="Gene3D" id="3.40.449.10">
    <property type="entry name" value="Phosphoenolpyruvate Carboxykinase, domain 1"/>
    <property type="match status" value="1"/>
</dbReference>
<organism evidence="11 12">
    <name type="scientific">Physocladia obscura</name>
    <dbReference type="NCBI Taxonomy" id="109957"/>
    <lineage>
        <taxon>Eukaryota</taxon>
        <taxon>Fungi</taxon>
        <taxon>Fungi incertae sedis</taxon>
        <taxon>Chytridiomycota</taxon>
        <taxon>Chytridiomycota incertae sedis</taxon>
        <taxon>Chytridiomycetes</taxon>
        <taxon>Chytridiales</taxon>
        <taxon>Chytriomycetaceae</taxon>
        <taxon>Physocladia</taxon>
    </lineage>
</organism>
<evidence type="ECO:0000313" key="11">
    <source>
        <dbReference type="EMBL" id="KAJ3134549.1"/>
    </source>
</evidence>
<dbReference type="FunFam" id="2.170.8.10:FF:000001">
    <property type="entry name" value="Phosphoenolpyruvate carboxykinase (ATP)"/>
    <property type="match status" value="1"/>
</dbReference>
<keyword evidence="5" id="KW-0312">Gluconeogenesis</keyword>
<comment type="similarity">
    <text evidence="2">Belongs to the phosphoenolpyruvate carboxykinase (ATP) family.</text>
</comment>
<dbReference type="InterPro" id="IPR008210">
    <property type="entry name" value="PEP_carboxykinase_N"/>
</dbReference>
<evidence type="ECO:0000256" key="10">
    <source>
        <dbReference type="ARBA" id="ARBA00047371"/>
    </source>
</evidence>
<evidence type="ECO:0000256" key="1">
    <source>
        <dbReference type="ARBA" id="ARBA00004742"/>
    </source>
</evidence>
<keyword evidence="6" id="KW-0547">Nucleotide-binding</keyword>
<comment type="pathway">
    <text evidence="1">Carbohydrate biosynthesis; gluconeogenesis.</text>
</comment>
<dbReference type="SUPFAM" id="SSF68923">
    <property type="entry name" value="PEP carboxykinase N-terminal domain"/>
    <property type="match status" value="1"/>
</dbReference>
<keyword evidence="11" id="KW-0808">Transferase</keyword>
<dbReference type="PANTHER" id="PTHR30031:SF0">
    <property type="entry name" value="PHOSPHOENOLPYRUVATE CARBOXYKINASE (ATP)"/>
    <property type="match status" value="1"/>
</dbReference>
<feature type="non-terminal residue" evidence="11">
    <location>
        <position position="386"/>
    </location>
</feature>
<keyword evidence="11" id="KW-0418">Kinase</keyword>
<dbReference type="Pfam" id="PF01293">
    <property type="entry name" value="PEPCK_ATP"/>
    <property type="match status" value="1"/>
</dbReference>
<evidence type="ECO:0000256" key="4">
    <source>
        <dbReference type="ARBA" id="ARBA00021932"/>
    </source>
</evidence>
<keyword evidence="8" id="KW-0067">ATP-binding</keyword>
<dbReference type="AlphaFoldDB" id="A0AAD5T984"/>
<evidence type="ECO:0000256" key="8">
    <source>
        <dbReference type="ARBA" id="ARBA00022840"/>
    </source>
</evidence>
<accession>A0AAD5T984</accession>
<reference evidence="11" key="1">
    <citation type="submission" date="2020-05" db="EMBL/GenBank/DDBJ databases">
        <title>Phylogenomic resolution of chytrid fungi.</title>
        <authorList>
            <person name="Stajich J.E."/>
            <person name="Amses K."/>
            <person name="Simmons R."/>
            <person name="Seto K."/>
            <person name="Myers J."/>
            <person name="Bonds A."/>
            <person name="Quandt C.A."/>
            <person name="Barry K."/>
            <person name="Liu P."/>
            <person name="Grigoriev I."/>
            <person name="Longcore J.E."/>
            <person name="James T.Y."/>
        </authorList>
    </citation>
    <scope>NUCLEOTIDE SEQUENCE</scope>
    <source>
        <strain evidence="11">JEL0513</strain>
    </source>
</reference>
<dbReference type="GO" id="GO:0005524">
    <property type="term" value="F:ATP binding"/>
    <property type="evidence" value="ECO:0007669"/>
    <property type="project" value="UniProtKB-KW"/>
</dbReference>
<protein>
    <recommendedName>
        <fullName evidence="4">Phosphoenolpyruvate carboxykinase (ATP)</fullName>
        <ecNumber evidence="3">4.1.1.49</ecNumber>
    </recommendedName>
</protein>
<evidence type="ECO:0000313" key="12">
    <source>
        <dbReference type="Proteomes" id="UP001211907"/>
    </source>
</evidence>
<evidence type="ECO:0000256" key="6">
    <source>
        <dbReference type="ARBA" id="ARBA00022741"/>
    </source>
</evidence>
<dbReference type="Proteomes" id="UP001211907">
    <property type="component" value="Unassembled WGS sequence"/>
</dbReference>
<keyword evidence="7" id="KW-0210">Decarboxylase</keyword>
<dbReference type="EC" id="4.1.1.49" evidence="3"/>
<evidence type="ECO:0000256" key="2">
    <source>
        <dbReference type="ARBA" id="ARBA00006052"/>
    </source>
</evidence>
<dbReference type="PANTHER" id="PTHR30031">
    <property type="entry name" value="PHOSPHOENOLPYRUVATE CARBOXYKINASE ATP"/>
    <property type="match status" value="1"/>
</dbReference>
<dbReference type="GO" id="GO:0006094">
    <property type="term" value="P:gluconeogenesis"/>
    <property type="evidence" value="ECO:0007669"/>
    <property type="project" value="UniProtKB-KW"/>
</dbReference>
<keyword evidence="12" id="KW-1185">Reference proteome</keyword>
<comment type="catalytic activity">
    <reaction evidence="10">
        <text>oxaloacetate + ATP = phosphoenolpyruvate + ADP + CO2</text>
        <dbReference type="Rhea" id="RHEA:18617"/>
        <dbReference type="ChEBI" id="CHEBI:16452"/>
        <dbReference type="ChEBI" id="CHEBI:16526"/>
        <dbReference type="ChEBI" id="CHEBI:30616"/>
        <dbReference type="ChEBI" id="CHEBI:58702"/>
        <dbReference type="ChEBI" id="CHEBI:456216"/>
        <dbReference type="EC" id="4.1.1.49"/>
    </reaction>
</comment>
<comment type="caution">
    <text evidence="11">The sequence shown here is derived from an EMBL/GenBank/DDBJ whole genome shotgun (WGS) entry which is preliminary data.</text>
</comment>
<dbReference type="SUPFAM" id="SSF53795">
    <property type="entry name" value="PEP carboxykinase-like"/>
    <property type="match status" value="1"/>
</dbReference>
<proteinExistence type="inferred from homology"/>